<evidence type="ECO:0000256" key="19">
    <source>
        <dbReference type="ARBA" id="ARBA00082102"/>
    </source>
</evidence>
<dbReference type="FunFam" id="1.20.920.30:FF:000002">
    <property type="entry name" value="Dynein axonemal heavy chain 3"/>
    <property type="match status" value="1"/>
</dbReference>
<dbReference type="KEGG" id="aqu:100642065"/>
<dbReference type="FunFam" id="3.40.50.300:FF:000044">
    <property type="entry name" value="Dynein heavy chain 5, axonemal"/>
    <property type="match status" value="1"/>
</dbReference>
<dbReference type="InterPro" id="IPR043160">
    <property type="entry name" value="Dynein_C_barrel"/>
</dbReference>
<evidence type="ECO:0000256" key="2">
    <source>
        <dbReference type="ARBA" id="ARBA00004430"/>
    </source>
</evidence>
<evidence type="ECO:0000256" key="4">
    <source>
        <dbReference type="ARBA" id="ARBA00022490"/>
    </source>
</evidence>
<dbReference type="Gene3D" id="1.20.140.100">
    <property type="entry name" value="Dynein heavy chain, N-terminal domain 2"/>
    <property type="match status" value="1"/>
</dbReference>
<evidence type="ECO:0000259" key="21">
    <source>
        <dbReference type="PROSITE" id="PS50222"/>
    </source>
</evidence>
<evidence type="ECO:0000256" key="17">
    <source>
        <dbReference type="ARBA" id="ARBA00071816"/>
    </source>
</evidence>
<dbReference type="InterPro" id="IPR035706">
    <property type="entry name" value="AAA_9"/>
</dbReference>
<dbReference type="Gene3D" id="1.20.58.1120">
    <property type="match status" value="1"/>
</dbReference>
<dbReference type="GeneID" id="100642065"/>
<dbReference type="FunFam" id="3.40.50.300:FF:000362">
    <property type="entry name" value="Dynein, axonemal, heavy chain 6"/>
    <property type="match status" value="1"/>
</dbReference>
<dbReference type="Pfam" id="PF17852">
    <property type="entry name" value="Dynein_AAA_lid"/>
    <property type="match status" value="1"/>
</dbReference>
<dbReference type="Gene3D" id="3.40.50.300">
    <property type="entry name" value="P-loop containing nucleotide triphosphate hydrolases"/>
    <property type="match status" value="5"/>
</dbReference>
<evidence type="ECO:0000256" key="6">
    <source>
        <dbReference type="ARBA" id="ARBA00022737"/>
    </source>
</evidence>
<dbReference type="FunFam" id="1.20.1270.280:FF:000038">
    <property type="entry name" value="AT13908p"/>
    <property type="match status" value="1"/>
</dbReference>
<dbReference type="GO" id="GO:0045505">
    <property type="term" value="F:dynein intermediate chain binding"/>
    <property type="evidence" value="ECO:0007669"/>
    <property type="project" value="InterPro"/>
</dbReference>
<evidence type="ECO:0000256" key="11">
    <source>
        <dbReference type="ARBA" id="ARBA00023054"/>
    </source>
</evidence>
<dbReference type="PROSITE" id="PS50222">
    <property type="entry name" value="EF_HAND_2"/>
    <property type="match status" value="1"/>
</dbReference>
<dbReference type="FunFam" id="3.40.50.300:FF:002141">
    <property type="entry name" value="Dynein heavy chain"/>
    <property type="match status" value="1"/>
</dbReference>
<dbReference type="FunFam" id="1.10.287.2620:FF:000002">
    <property type="entry name" value="Dynein heavy chain 2, axonemal"/>
    <property type="match status" value="1"/>
</dbReference>
<keyword evidence="14" id="KW-0206">Cytoskeleton</keyword>
<dbReference type="FunFam" id="3.40.50.300:FF:000223">
    <property type="entry name" value="Dynein heavy chain 3, axonemal"/>
    <property type="match status" value="1"/>
</dbReference>
<keyword evidence="9" id="KW-0282">Flagellum</keyword>
<dbReference type="FunFam" id="1.20.1270.280:FF:000037">
    <property type="entry name" value="Dynein, axonemal, heavy chain 7"/>
    <property type="match status" value="1"/>
</dbReference>
<accession>A0AAN0JB84</accession>
<dbReference type="Pfam" id="PF12777">
    <property type="entry name" value="MT"/>
    <property type="match status" value="1"/>
</dbReference>
<dbReference type="Pfam" id="PF03028">
    <property type="entry name" value="Dynein_heavy"/>
    <property type="match status" value="1"/>
</dbReference>
<dbReference type="FunFam" id="1.10.472.130:FF:000005">
    <property type="entry name" value="Dynein axonemal heavy chain 7"/>
    <property type="match status" value="1"/>
</dbReference>
<keyword evidence="11 20" id="KW-0175">Coiled coil</keyword>
<dbReference type="Pfam" id="PF08393">
    <property type="entry name" value="DHC_N2"/>
    <property type="match status" value="1"/>
</dbReference>
<dbReference type="Gene3D" id="3.20.180.20">
    <property type="entry name" value="Dynein heavy chain, N-terminal domain 2"/>
    <property type="match status" value="1"/>
</dbReference>
<dbReference type="InterPro" id="IPR002048">
    <property type="entry name" value="EF_hand_dom"/>
</dbReference>
<dbReference type="PROSITE" id="PS00018">
    <property type="entry name" value="EF_HAND_1"/>
    <property type="match status" value="1"/>
</dbReference>
<dbReference type="Gene3D" id="1.10.8.710">
    <property type="match status" value="1"/>
</dbReference>
<dbReference type="FunFam" id="1.20.140.100:FF:000004">
    <property type="entry name" value="Dynein axonemal heavy chain 6"/>
    <property type="match status" value="1"/>
</dbReference>
<dbReference type="GO" id="GO:0005524">
    <property type="term" value="F:ATP binding"/>
    <property type="evidence" value="ECO:0007669"/>
    <property type="project" value="UniProtKB-KW"/>
</dbReference>
<reference evidence="22" key="2">
    <citation type="submission" date="2024-06" db="UniProtKB">
        <authorList>
            <consortium name="EnsemblMetazoa"/>
        </authorList>
    </citation>
    <scope>IDENTIFICATION</scope>
</reference>
<evidence type="ECO:0000256" key="10">
    <source>
        <dbReference type="ARBA" id="ARBA00023017"/>
    </source>
</evidence>
<dbReference type="Gene3D" id="1.20.920.20">
    <property type="match status" value="1"/>
</dbReference>
<comment type="subunit">
    <text evidence="16">The dynein complex consists of at least two heavy chains and a number of intermediate and light chains.</text>
</comment>
<dbReference type="InterPro" id="IPR024743">
    <property type="entry name" value="Dynein_HC_stalk"/>
</dbReference>
<dbReference type="InterPro" id="IPR004273">
    <property type="entry name" value="Dynein_heavy_D6_P-loop"/>
</dbReference>
<evidence type="ECO:0000256" key="20">
    <source>
        <dbReference type="SAM" id="Coils"/>
    </source>
</evidence>
<evidence type="ECO:0000256" key="14">
    <source>
        <dbReference type="ARBA" id="ARBA00023212"/>
    </source>
</evidence>
<dbReference type="FunFam" id="1.10.8.710:FF:000004">
    <property type="entry name" value="Dynein axonemal heavy chain 6"/>
    <property type="match status" value="1"/>
</dbReference>
<dbReference type="GO" id="GO:0005509">
    <property type="term" value="F:calcium ion binding"/>
    <property type="evidence" value="ECO:0007669"/>
    <property type="project" value="InterPro"/>
</dbReference>
<evidence type="ECO:0000256" key="5">
    <source>
        <dbReference type="ARBA" id="ARBA00022701"/>
    </source>
</evidence>
<dbReference type="InterPro" id="IPR024317">
    <property type="entry name" value="Dynein_heavy_chain_D4_dom"/>
</dbReference>
<proteinExistence type="inferred from homology"/>
<evidence type="ECO:0000256" key="12">
    <source>
        <dbReference type="ARBA" id="ARBA00023069"/>
    </source>
</evidence>
<keyword evidence="10" id="KW-0243">Dynein</keyword>
<dbReference type="Gene3D" id="1.10.472.130">
    <property type="match status" value="1"/>
</dbReference>
<keyword evidence="12" id="KW-0969">Cilium</keyword>
<dbReference type="PANTHER" id="PTHR22878:SF66">
    <property type="entry name" value="DYNEIN AXONEMAL HEAVY CHAIN 7"/>
    <property type="match status" value="1"/>
</dbReference>
<dbReference type="FunFam" id="1.10.8.720:FF:000001">
    <property type="entry name" value="dynein heavy chain 7, axonemal"/>
    <property type="match status" value="1"/>
</dbReference>
<dbReference type="FunFam" id="3.10.490.20:FF:000001">
    <property type="entry name" value="dynein heavy chain 7, axonemal"/>
    <property type="match status" value="1"/>
</dbReference>
<dbReference type="FunFam" id="3.20.180.20:FF:000003">
    <property type="entry name" value="Dynein heavy chain 12, axonemal"/>
    <property type="match status" value="1"/>
</dbReference>
<dbReference type="Gene3D" id="1.20.1270.280">
    <property type="match status" value="1"/>
</dbReference>
<evidence type="ECO:0000256" key="7">
    <source>
        <dbReference type="ARBA" id="ARBA00022741"/>
    </source>
</evidence>
<dbReference type="PANTHER" id="PTHR22878">
    <property type="entry name" value="DYNEIN HEAVY CHAIN 6, AXONEMAL-LIKE-RELATED"/>
    <property type="match status" value="1"/>
</dbReference>
<keyword evidence="6" id="KW-0677">Repeat</keyword>
<dbReference type="Gene3D" id="1.10.8.720">
    <property type="entry name" value="Region D6 of dynein motor"/>
    <property type="match status" value="1"/>
</dbReference>
<dbReference type="Gene3D" id="1.10.287.2620">
    <property type="match status" value="1"/>
</dbReference>
<keyword evidence="13" id="KW-0505">Motor protein</keyword>
<dbReference type="RefSeq" id="XP_019854280.1">
    <property type="nucleotide sequence ID" value="XM_019998721.1"/>
</dbReference>
<protein>
    <recommendedName>
        <fullName evidence="17">Dynein axonemal heavy chain 7</fullName>
    </recommendedName>
    <alternativeName>
        <fullName evidence="19">Axonemal beta dynein heavy chain 7</fullName>
    </alternativeName>
    <alternativeName>
        <fullName evidence="18">Ciliary dynein heavy chain 7</fullName>
    </alternativeName>
</protein>
<dbReference type="InterPro" id="IPR041228">
    <property type="entry name" value="Dynein_C"/>
</dbReference>
<dbReference type="Pfam" id="PF18199">
    <property type="entry name" value="Dynein_C"/>
    <property type="match status" value="1"/>
</dbReference>
<dbReference type="Pfam" id="PF12775">
    <property type="entry name" value="AAA_7"/>
    <property type="match status" value="1"/>
</dbReference>
<keyword evidence="15" id="KW-0966">Cell projection</keyword>
<dbReference type="InterPro" id="IPR027417">
    <property type="entry name" value="P-loop_NTPase"/>
</dbReference>
<evidence type="ECO:0000256" key="18">
    <source>
        <dbReference type="ARBA" id="ARBA00078543"/>
    </source>
</evidence>
<evidence type="ECO:0000256" key="15">
    <source>
        <dbReference type="ARBA" id="ARBA00023273"/>
    </source>
</evidence>
<dbReference type="GO" id="GO:0005874">
    <property type="term" value="C:microtubule"/>
    <property type="evidence" value="ECO:0007669"/>
    <property type="project" value="UniProtKB-KW"/>
</dbReference>
<dbReference type="FunFam" id="1.20.920.20:FF:000006">
    <property type="entry name" value="Dynein, axonemal, heavy chain 6"/>
    <property type="match status" value="1"/>
</dbReference>
<sequence>MDGPMSGVDPDQVENEAGGMWRALYKLEKTFSENPNPLKMAQKVKGRVDEFKELLPLIGALFNPGLRERHWMKMSELAGRELMPTIDSNLRSYIEMNLDQYLEQFEAISEAASKEHSLEKAMEKMISEWDDMEFVLIAYRETGTRILSSIDDIQNLLDDHIVKTQTMRGSPFIKPFENEIKDWEFKLLNVQEIIDEWLKVQATWLYLEPIFSSPDIMAQMPEEGRRFTQVDKNWREIMKAAINDTHVLVVTTSVENMLERLKKSNELLELILKGLNEYLEKKRLYFPRFFFLSNDEMLEILSETKDPTRVQPHLKKCFEGIAKLTFTEDLDITQMRSSEGEIVPLKDVISTSKARGQVEKWLLELEGLMVSSIHKVIEESLAAYAVTKRVEWVVSWPGQAVLCVSQKYWTAYVNESILKGPAELKAYLETNNKQIDDIVSLVRGKLNKQNRTTLGALIVLDVHSRDVLTKLVKDNVNSDTDFEWLSQLRYYWEDDNMITRMINSSLAYGYEYLGNSSRLVITPLTDRCYRTLFGALHLHLGGAPEGPAGTGKTETVKDLAKAVAKQCVVFNCSDGLDYIALGKFFKGLASCGAWSCFDEFNRIDLEVLSVVAQQILTIQIGNYTHYPKDVFCTRIHVHVGINSGASVLLFEGTEIKLDPTCSVFITMNPGYAGRSELPDNLKALFRPVAMMVPDYALIAEIVLYSCGFVNARPLSVKIVATYRLCSEQLSSQHHYDYGMRAVKSVLTAAGNLKLQYPDEDEDILMLRSIKDVNLPKFLSHDLPLFSGITSDLFPGVELPKPDYSVLAPAIEENCAKMNLQCTEVFMEKILQVYEMMIVRHGFMLVGEPFGGKTSSYRVLAGALGDICEKGLMDENKVEIIVINPKSITMGQLYGSFDPVSHEWSDGVLAVSYRKFASSTTPDRKWLIFDGPVDAIWIENMNTVLDDNKKLCLMSGEIIQLAPTTNLIFEPMDLEVASPATVSRCGMVYLEPHTLGWHPLLKSWLNTLDTVLGNHKELVSDMYLRMLQPCLDFVRKAGFKELSPTSNANLTRSLMNIHECLMDEFKDEQKSKGISDEQKHAWLMGSFLFAIVWSVGASVGNDGRKAFDILIKELATGPLLPATQSKFRILDSVGPPKKSFPVPYPEEGTVFDYQFVKEGLGQWVPWTNAIEDAPPIAKDALFNSIIVPTVDTIRYTYLMELLVTHEKPTLFVGPTGTGKSVYVTDFVLNKLPKDVYKPVQVNFSAQTTANQTQNIILSKLDKRRKGVFGPPLGWKTIVFVDDMNMPAREVYGAQPPIELLRQWLDHWNWYDLKENTAMKLVDVLLVAAMGPPGGGRNPITPRFLRHFNTVTINEFDDDTMKLIFGRIVDWHVTKSFTPDFKPIIDEIVGATLLVYKEAMANLLPTPTKSHYLFNLRDFGRVIQGVLLGNNTNISSMDSLKRLWTHEVMRVYYDRLVDDADRKWLVEALGKCLSQEFKTDFNELFKHLDFNNDGKVEEDDLRSLMFCDFVDPKNDAKPYTEVSNVDKVRVVVENYLDEFNNVSKKPMNLVLFRFALEHVSRISRIIKQPRSHALLVGVGGSGRQSLTRLAAYMSDCELFQVEITKGYTSVEWREDMKKILRRAAEGSSPAVFLFTDTQIKQESFLEDISNLLNIGEVPNMFPIDERNEICDKMRQIDKQREKSKQTDGTPLALFNMFVDRVRNQLHIVLAMSPIGEALRNRLRQFPSLVNCCTIDWFQSWPNDALTIVAQRFLEDVEMEDVAKEGCVEMCKEFHQSTRTLSNKFLDILQRHNYVTPTSYLELISTYKTLLARKRAEVLKLKKRYEVGLEKLESASDQVAGMQAELEALQPELKVASKKVAEMMIVIEKESKEVAEQAKVVKSDEAVANQQASEAQAIKDECDADLAEAIPVLESALAALNTLTAQDITVVKAMKQPPAGVKLVMEAICILKGVKPDRIPDPSGSGKKIEDFWGPSKKVLGDMNFLKSLKDFDKDSIPPPVVAKIRKDYTTNPEFDPAKIKTASTAAEGLCRWVIAMEQYDRVARVVEPKKVKLKESEKKLAVAMESLNAKRASLKAVQDKLADLQAQFEENTKKKADLEYQVDMCSKKLDRAEKLIGGLGGEKDRWGKAATELAVQYDNLTGDVLISAGVVAYLGTFTSAFRQEQITYWSEGCKERGLPCSDSFSLNSTLGEPVKIREWTIAGLPTDSFSIENGIIIANARRWPLMIDPQGQANKWIKNMEKANNLHVIKLTNADFVRTLENCIQFGTPVLLENVGEELDPILEPILLKQTFKQGGSICIRLGDSTIEYSKDFRFYITTKLRNPHYLPETSVKVTLLNFMITIEGLQDQLLGIVVAKERPELEEEKSQLILQSAENKKQLKDIEDKILEVLSSSEGNILEDESAIEVLSSSKILANEISEKQAIAEETEQKIDVARMGYTPIATHSSILFFSIADMANIEPMYQYSLPWFINLFNNSIDSSERSEDLEQRLKILQDHFTYSLYCNVCRSLFEKDKLLFSFLLCVNLLKHTHEIEDDEWRFLLTGGIGLDNPHANPCSWLPEKSWNELCRLDDLERFKGIRSRFALEVNDWKKIYDSLDPQNESLPKDWSTRLEMFQFLLVLRCLRPDKIVPAVQDFVVAKLGKRFIEPPPFDLGGTFSDSHSCAPLIFVLSPGADPMAALLKFADDQGFGGSRLSSLSLGQGQGPIAMRMIESAQKEGSWVVLQNCHLATSWMPTLEKLCEELNPDSLHPDFRLWLTSYPSEHFPVSVLQNGVKMTNEPPKGLKSNVIRSYLGNPISDPEFFDGCTKKYEWKKLLFGLCFFHALVQERRKFGPLGWNIPYEFNETDLRISVQQLQMFLNEYEETPFAALAYLTGQCNYGGRVTDDWDRRTLLTILHKFYCADIIKDADYKFSVSGTYYAPPEGEYESYLEYIRSLPIIADPEVFGMHANADITKDQQETKLLFDSILLTQARTTSGGGKSNDEILEEVASDILAKLPENFDTEEALRKYPTTYSQSMNTVLVQEMVRFNSLSTVVRSSLINIRKAIKGLVVMSSELEEVAHSILAGRIPGLWKKKSYPSLKPLGSYVNDLLARLQFLQDWYNYGPPVTFWISGFFFTQAFLTGAQQNYARKYRIPIDLLGFDYDVLQDKEYDEIPDDGVYVKGLFIDGARWDRKTKLMGESIPKMLTDAMPVIWLKPCKRDEIPPRMTYTVPVYKTSDRRGVLSTTGHSTNFVVAMKIPTDKPEEHWVQRGVALLCQLDD</sequence>
<dbReference type="InterPro" id="IPR013602">
    <property type="entry name" value="Dynein_heavy_linker"/>
</dbReference>
<dbReference type="InterPro" id="IPR018247">
    <property type="entry name" value="EF_Hand_1_Ca_BS"/>
</dbReference>
<keyword evidence="23" id="KW-1185">Reference proteome</keyword>
<dbReference type="GO" id="GO:0008569">
    <property type="term" value="F:minus-end-directed microtubule motor activity"/>
    <property type="evidence" value="ECO:0007669"/>
    <property type="project" value="InterPro"/>
</dbReference>
<dbReference type="Gene3D" id="6.10.140.1060">
    <property type="match status" value="1"/>
</dbReference>
<dbReference type="Pfam" id="PF18198">
    <property type="entry name" value="AAA_lid_11"/>
    <property type="match status" value="1"/>
</dbReference>
<dbReference type="InterPro" id="IPR041589">
    <property type="entry name" value="DNAH3_AAA_lid_1"/>
</dbReference>
<dbReference type="InterPro" id="IPR026983">
    <property type="entry name" value="DHC"/>
</dbReference>
<dbReference type="InterPro" id="IPR035699">
    <property type="entry name" value="AAA_6"/>
</dbReference>
<dbReference type="InterPro" id="IPR041658">
    <property type="entry name" value="AAA_lid_11"/>
</dbReference>
<feature type="domain" description="EF-hand" evidence="21">
    <location>
        <begin position="1474"/>
        <end position="1509"/>
    </location>
</feature>
<evidence type="ECO:0000256" key="1">
    <source>
        <dbReference type="ARBA" id="ARBA00004230"/>
    </source>
</evidence>
<dbReference type="Proteomes" id="UP000007879">
    <property type="component" value="Unassembled WGS sequence"/>
</dbReference>
<dbReference type="InterPro" id="IPR042228">
    <property type="entry name" value="Dynein_linker_3"/>
</dbReference>
<dbReference type="FunFam" id="1.10.8.1220:FF:000001">
    <property type="entry name" value="Dynein axonemal heavy chain 5"/>
    <property type="match status" value="1"/>
</dbReference>
<keyword evidence="5" id="KW-0493">Microtubule</keyword>
<dbReference type="Gene3D" id="3.10.490.20">
    <property type="match status" value="1"/>
</dbReference>
<dbReference type="InterPro" id="IPR042219">
    <property type="entry name" value="AAA_lid_11_sf"/>
</dbReference>
<evidence type="ECO:0000313" key="23">
    <source>
        <dbReference type="Proteomes" id="UP000007879"/>
    </source>
</evidence>
<name>A0AAN0JB84_AMPQE</name>
<dbReference type="InterPro" id="IPR042222">
    <property type="entry name" value="Dynein_2_N"/>
</dbReference>
<keyword evidence="8" id="KW-0067">ATP-binding</keyword>
<dbReference type="FunFam" id="3.40.50.300:FF:001328">
    <property type="entry name" value="Dynein heavy chain 6, axonemal"/>
    <property type="match status" value="1"/>
</dbReference>
<evidence type="ECO:0000313" key="22">
    <source>
        <dbReference type="EnsemblMetazoa" id="XP_019854280.1"/>
    </source>
</evidence>
<evidence type="ECO:0000256" key="13">
    <source>
        <dbReference type="ARBA" id="ARBA00023175"/>
    </source>
</evidence>
<dbReference type="GO" id="GO:0005858">
    <property type="term" value="C:axonemal dynein complex"/>
    <property type="evidence" value="ECO:0007669"/>
    <property type="project" value="UniProtKB-ARBA"/>
</dbReference>
<keyword evidence="7" id="KW-0547">Nucleotide-binding</keyword>
<dbReference type="InterPro" id="IPR041466">
    <property type="entry name" value="Dynein_AAA5_ext"/>
</dbReference>
<dbReference type="Gene3D" id="1.10.8.1220">
    <property type="match status" value="1"/>
</dbReference>
<dbReference type="EnsemblMetazoa" id="XM_019998721.1">
    <property type="protein sequence ID" value="XP_019854280.1"/>
    <property type="gene ID" value="LOC100642065"/>
</dbReference>
<reference evidence="23" key="1">
    <citation type="journal article" date="2010" name="Nature">
        <title>The Amphimedon queenslandica genome and the evolution of animal complexity.</title>
        <authorList>
            <person name="Srivastava M."/>
            <person name="Simakov O."/>
            <person name="Chapman J."/>
            <person name="Fahey B."/>
            <person name="Gauthier M.E."/>
            <person name="Mitros T."/>
            <person name="Richards G.S."/>
            <person name="Conaco C."/>
            <person name="Dacre M."/>
            <person name="Hellsten U."/>
            <person name="Larroux C."/>
            <person name="Putnam N.H."/>
            <person name="Stanke M."/>
            <person name="Adamska M."/>
            <person name="Darling A."/>
            <person name="Degnan S.M."/>
            <person name="Oakley T.H."/>
            <person name="Plachetzki D.C."/>
            <person name="Zhai Y."/>
            <person name="Adamski M."/>
            <person name="Calcino A."/>
            <person name="Cummins S.F."/>
            <person name="Goodstein D.M."/>
            <person name="Harris C."/>
            <person name="Jackson D.J."/>
            <person name="Leys S.P."/>
            <person name="Shu S."/>
            <person name="Woodcroft B.J."/>
            <person name="Vervoort M."/>
            <person name="Kosik K.S."/>
            <person name="Manning G."/>
            <person name="Degnan B.M."/>
            <person name="Rokhsar D.S."/>
        </authorList>
    </citation>
    <scope>NUCLEOTIDE SEQUENCE [LARGE SCALE GENOMIC DNA]</scope>
</reference>
<feature type="coiled-coil region" evidence="20">
    <location>
        <begin position="2065"/>
        <end position="2113"/>
    </location>
</feature>
<keyword evidence="4" id="KW-0963">Cytoplasm</keyword>
<dbReference type="SUPFAM" id="SSF52540">
    <property type="entry name" value="P-loop containing nucleoside triphosphate hydrolases"/>
    <property type="match status" value="4"/>
</dbReference>
<evidence type="ECO:0000256" key="8">
    <source>
        <dbReference type="ARBA" id="ARBA00022840"/>
    </source>
</evidence>
<comment type="similarity">
    <text evidence="3">Belongs to the dynein heavy chain family.</text>
</comment>
<evidence type="ECO:0000256" key="9">
    <source>
        <dbReference type="ARBA" id="ARBA00022846"/>
    </source>
</evidence>
<dbReference type="Pfam" id="PF12781">
    <property type="entry name" value="AAA_9"/>
    <property type="match status" value="1"/>
</dbReference>
<dbReference type="GO" id="GO:0031514">
    <property type="term" value="C:motile cilium"/>
    <property type="evidence" value="ECO:0007669"/>
    <property type="project" value="UniProtKB-SubCell"/>
</dbReference>
<dbReference type="InterPro" id="IPR043157">
    <property type="entry name" value="Dynein_AAA1S"/>
</dbReference>
<evidence type="ECO:0000256" key="16">
    <source>
        <dbReference type="ARBA" id="ARBA00062885"/>
    </source>
</evidence>
<comment type="subcellular location">
    <subcellularLocation>
        <location evidence="1">Cell projection</location>
        <location evidence="1">Cilium</location>
        <location evidence="1">Flagellum</location>
    </subcellularLocation>
    <subcellularLocation>
        <location evidence="2">Cytoplasm</location>
        <location evidence="2">Cytoskeleton</location>
        <location evidence="2">Cilium axoneme</location>
    </subcellularLocation>
</comment>
<dbReference type="GO" id="GO:0051959">
    <property type="term" value="F:dynein light intermediate chain binding"/>
    <property type="evidence" value="ECO:0007669"/>
    <property type="project" value="InterPro"/>
</dbReference>
<dbReference type="Gene3D" id="1.20.920.30">
    <property type="match status" value="1"/>
</dbReference>
<dbReference type="FunFam" id="1.20.58.1120:FF:000005">
    <property type="entry name" value="Dynein, axonemal, heavy chain 12"/>
    <property type="match status" value="1"/>
</dbReference>
<dbReference type="GO" id="GO:0007018">
    <property type="term" value="P:microtubule-based movement"/>
    <property type="evidence" value="ECO:0007669"/>
    <property type="project" value="InterPro"/>
</dbReference>
<evidence type="ECO:0000256" key="3">
    <source>
        <dbReference type="ARBA" id="ARBA00008887"/>
    </source>
</evidence>
<dbReference type="Pfam" id="PF12774">
    <property type="entry name" value="AAA_6"/>
    <property type="match status" value="1"/>
</dbReference>
<organism evidence="22 23">
    <name type="scientific">Amphimedon queenslandica</name>
    <name type="common">Sponge</name>
    <dbReference type="NCBI Taxonomy" id="400682"/>
    <lineage>
        <taxon>Eukaryota</taxon>
        <taxon>Metazoa</taxon>
        <taxon>Porifera</taxon>
        <taxon>Demospongiae</taxon>
        <taxon>Heteroscleromorpha</taxon>
        <taxon>Haplosclerida</taxon>
        <taxon>Niphatidae</taxon>
        <taxon>Amphimedon</taxon>
    </lineage>
</organism>
<dbReference type="Pfam" id="PF12780">
    <property type="entry name" value="AAA_8"/>
    <property type="match status" value="1"/>
</dbReference>
<dbReference type="Pfam" id="PF17857">
    <property type="entry name" value="AAA_lid_1"/>
    <property type="match status" value="1"/>
</dbReference>